<reference evidence="1" key="1">
    <citation type="journal article" date="2023" name="G3 (Bethesda)">
        <title>A reference genome for the long-term kleptoplast-retaining sea slug Elysia crispata morphotype clarki.</title>
        <authorList>
            <person name="Eastman K.E."/>
            <person name="Pendleton A.L."/>
            <person name="Shaikh M.A."/>
            <person name="Suttiyut T."/>
            <person name="Ogas R."/>
            <person name="Tomko P."/>
            <person name="Gavelis G."/>
            <person name="Widhalm J.R."/>
            <person name="Wisecaver J.H."/>
        </authorList>
    </citation>
    <scope>NUCLEOTIDE SEQUENCE</scope>
    <source>
        <strain evidence="1">ECLA1</strain>
    </source>
</reference>
<name>A0AAE0Z8F5_9GAST</name>
<accession>A0AAE0Z8F5</accession>
<evidence type="ECO:0000313" key="1">
    <source>
        <dbReference type="EMBL" id="KAK3764615.1"/>
    </source>
</evidence>
<proteinExistence type="predicted"/>
<protein>
    <submittedName>
        <fullName evidence="1">Uncharacterized protein</fullName>
    </submittedName>
</protein>
<comment type="caution">
    <text evidence="1">The sequence shown here is derived from an EMBL/GenBank/DDBJ whole genome shotgun (WGS) entry which is preliminary data.</text>
</comment>
<dbReference type="Proteomes" id="UP001283361">
    <property type="component" value="Unassembled WGS sequence"/>
</dbReference>
<sequence>MIVDESWSAVSLQMIVDESLSAMFSSEWFSLTLAIKKLSSLGLNIVNTKLVHVCAKPDSNADSHRFQSGTYCTEYNEVQLQHNKLKQLTLDKIAARTAKLKINNWFCHEGKFPFIRALV</sequence>
<keyword evidence="2" id="KW-1185">Reference proteome</keyword>
<dbReference type="EMBL" id="JAWDGP010004422">
    <property type="protein sequence ID" value="KAK3764615.1"/>
    <property type="molecule type" value="Genomic_DNA"/>
</dbReference>
<dbReference type="AlphaFoldDB" id="A0AAE0Z8F5"/>
<organism evidence="1 2">
    <name type="scientific">Elysia crispata</name>
    <name type="common">lettuce slug</name>
    <dbReference type="NCBI Taxonomy" id="231223"/>
    <lineage>
        <taxon>Eukaryota</taxon>
        <taxon>Metazoa</taxon>
        <taxon>Spiralia</taxon>
        <taxon>Lophotrochozoa</taxon>
        <taxon>Mollusca</taxon>
        <taxon>Gastropoda</taxon>
        <taxon>Heterobranchia</taxon>
        <taxon>Euthyneura</taxon>
        <taxon>Panpulmonata</taxon>
        <taxon>Sacoglossa</taxon>
        <taxon>Placobranchoidea</taxon>
        <taxon>Plakobranchidae</taxon>
        <taxon>Elysia</taxon>
    </lineage>
</organism>
<gene>
    <name evidence="1" type="ORF">RRG08_008493</name>
</gene>
<evidence type="ECO:0000313" key="2">
    <source>
        <dbReference type="Proteomes" id="UP001283361"/>
    </source>
</evidence>